<protein>
    <submittedName>
        <fullName evidence="1">Protein ImuA</fullName>
    </submittedName>
</protein>
<dbReference type="InterPro" id="IPR027417">
    <property type="entry name" value="P-loop_NTPase"/>
</dbReference>
<gene>
    <name evidence="1" type="ORF">J2X15_003235</name>
</gene>
<comment type="caution">
    <text evidence="1">The sequence shown here is derived from an EMBL/GenBank/DDBJ whole genome shotgun (WGS) entry which is preliminary data.</text>
</comment>
<dbReference type="InterPro" id="IPR047610">
    <property type="entry name" value="ImuA_translesion"/>
</dbReference>
<dbReference type="RefSeq" id="WP_310344554.1">
    <property type="nucleotide sequence ID" value="NZ_JAVDXO010000008.1"/>
</dbReference>
<reference evidence="1 2" key="1">
    <citation type="submission" date="2023-07" db="EMBL/GenBank/DDBJ databases">
        <title>Sorghum-associated microbial communities from plants grown in Nebraska, USA.</title>
        <authorList>
            <person name="Schachtman D."/>
        </authorList>
    </citation>
    <scope>NUCLEOTIDE SEQUENCE [LARGE SCALE GENOMIC DNA]</scope>
    <source>
        <strain evidence="1 2">BE308</strain>
    </source>
</reference>
<accession>A0ABU1ZSW9</accession>
<sequence>MSTLAQRIVNTPSPLGEDGLRHFDAGLLPNSVSQAIWRGTEVGHATEAVVPTGFSALDAQLPGGGWPCNSLTELLQPQPSLCEWRLLSPALSQVASAGGQVLLVGPPKRPHTPGLSKLGIPEKSLVWIAADTPAERLWTTEQLIKANPRGGAILAWLPQARAEQLRRLQVHAQNCDCPVFLFRPEAAQRDASPAPLRVLATLGTDWELQVHILKRKGALMDGSIALDSVPGTLASFFTPRLMHPSQLIVQPEVSNVRTLGSAAHRRRLRQLATH</sequence>
<dbReference type="EMBL" id="JAVDXO010000008">
    <property type="protein sequence ID" value="MDR7307930.1"/>
    <property type="molecule type" value="Genomic_DNA"/>
</dbReference>
<organism evidence="1 2">
    <name type="scientific">Rhodoferax saidenbachensis</name>
    <dbReference type="NCBI Taxonomy" id="1484693"/>
    <lineage>
        <taxon>Bacteria</taxon>
        <taxon>Pseudomonadati</taxon>
        <taxon>Pseudomonadota</taxon>
        <taxon>Betaproteobacteria</taxon>
        <taxon>Burkholderiales</taxon>
        <taxon>Comamonadaceae</taxon>
        <taxon>Rhodoferax</taxon>
    </lineage>
</organism>
<evidence type="ECO:0000313" key="1">
    <source>
        <dbReference type="EMBL" id="MDR7307930.1"/>
    </source>
</evidence>
<dbReference type="SUPFAM" id="SSF52540">
    <property type="entry name" value="P-loop containing nucleoside triphosphate hydrolases"/>
    <property type="match status" value="1"/>
</dbReference>
<dbReference type="NCBIfam" id="NF033429">
    <property type="entry name" value="ImuA_translesion"/>
    <property type="match status" value="1"/>
</dbReference>
<dbReference type="Proteomes" id="UP001268089">
    <property type="component" value="Unassembled WGS sequence"/>
</dbReference>
<evidence type="ECO:0000313" key="2">
    <source>
        <dbReference type="Proteomes" id="UP001268089"/>
    </source>
</evidence>
<keyword evidence="2" id="KW-1185">Reference proteome</keyword>
<proteinExistence type="predicted"/>
<name>A0ABU1ZSW9_9BURK</name>
<dbReference type="Gene3D" id="3.40.50.300">
    <property type="entry name" value="P-loop containing nucleotide triphosphate hydrolases"/>
    <property type="match status" value="1"/>
</dbReference>